<dbReference type="InterPro" id="IPR008861">
    <property type="entry name" value="GpX-like"/>
</dbReference>
<dbReference type="Pfam" id="PF05489">
    <property type="entry name" value="Phage_tail_X"/>
    <property type="match status" value="1"/>
</dbReference>
<dbReference type="EMBL" id="WUMU01000001">
    <property type="protein sequence ID" value="MXN16339.1"/>
    <property type="molecule type" value="Genomic_DNA"/>
</dbReference>
<evidence type="ECO:0000313" key="2">
    <source>
        <dbReference type="Proteomes" id="UP000477911"/>
    </source>
</evidence>
<accession>A0A6L7FXC0</accession>
<protein>
    <submittedName>
        <fullName evidence="1">Phage tail protein</fullName>
    </submittedName>
</protein>
<gene>
    <name evidence="1" type="ORF">GR170_00715</name>
</gene>
<reference evidence="1 2" key="1">
    <citation type="submission" date="2019-12" db="EMBL/GenBank/DDBJ databases">
        <authorList>
            <person name="Li M."/>
        </authorList>
    </citation>
    <scope>NUCLEOTIDE SEQUENCE [LARGE SCALE GENOMIC DNA]</scope>
    <source>
        <strain evidence="1 2">GBMRC 2024</strain>
    </source>
</reference>
<evidence type="ECO:0000313" key="1">
    <source>
        <dbReference type="EMBL" id="MXN16339.1"/>
    </source>
</evidence>
<proteinExistence type="predicted"/>
<dbReference type="RefSeq" id="WP_160890883.1">
    <property type="nucleotide sequence ID" value="NZ_WUMU01000001.1"/>
</dbReference>
<dbReference type="Proteomes" id="UP000477911">
    <property type="component" value="Unassembled WGS sequence"/>
</dbReference>
<sequence length="69" mass="7419">MAVIYTTAEGDQLDLICYRQYGQQAGAVEQVLDANPAIALTAHWLPAGITLTLPDLTADDTTGTARLWD</sequence>
<name>A0A6L7FXC0_9RHOB</name>
<comment type="caution">
    <text evidence="1">The sequence shown here is derived from an EMBL/GenBank/DDBJ whole genome shotgun (WGS) entry which is preliminary data.</text>
</comment>
<keyword evidence="2" id="KW-1185">Reference proteome</keyword>
<dbReference type="AlphaFoldDB" id="A0A6L7FXC0"/>
<organism evidence="1 2">
    <name type="scientific">Pseudooceanicola albus</name>
    <dbReference type="NCBI Taxonomy" id="2692189"/>
    <lineage>
        <taxon>Bacteria</taxon>
        <taxon>Pseudomonadati</taxon>
        <taxon>Pseudomonadota</taxon>
        <taxon>Alphaproteobacteria</taxon>
        <taxon>Rhodobacterales</taxon>
        <taxon>Paracoccaceae</taxon>
        <taxon>Pseudooceanicola</taxon>
    </lineage>
</organism>